<evidence type="ECO:0000313" key="6">
    <source>
        <dbReference type="Proteomes" id="UP000319976"/>
    </source>
</evidence>
<dbReference type="EMBL" id="CP036316">
    <property type="protein sequence ID" value="QDT66199.1"/>
    <property type="molecule type" value="Genomic_DNA"/>
</dbReference>
<dbReference type="Gene3D" id="3.30.70.250">
    <property type="entry name" value="Malonyl-CoA ACP transacylase, ACP-binding"/>
    <property type="match status" value="1"/>
</dbReference>
<feature type="active site" evidence="3">
    <location>
        <position position="203"/>
    </location>
</feature>
<dbReference type="OrthoDB" id="9805460at2"/>
<dbReference type="RefSeq" id="WP_145265102.1">
    <property type="nucleotide sequence ID" value="NZ_CP036316.1"/>
</dbReference>
<dbReference type="SUPFAM" id="SSF55048">
    <property type="entry name" value="Probable ACP-binding domain of malonyl-CoA ACP transacylase"/>
    <property type="match status" value="1"/>
</dbReference>
<keyword evidence="6" id="KW-1185">Reference proteome</keyword>
<dbReference type="PANTHER" id="PTHR47170:SF2">
    <property type="entry name" value="MALONYL-COA:ACP TRANSACYLASE (MAT) DOMAIN-CONTAINING PROTEIN"/>
    <property type="match status" value="1"/>
</dbReference>
<dbReference type="InterPro" id="IPR024925">
    <property type="entry name" value="Malonyl_CoA-ACP_transAc"/>
</dbReference>
<keyword evidence="2 5" id="KW-0808">Transferase</keyword>
<dbReference type="GO" id="GO:0004314">
    <property type="term" value="F:[acyl-carrier-protein] S-malonyltransferase activity"/>
    <property type="evidence" value="ECO:0007669"/>
    <property type="project" value="UniProtKB-EC"/>
</dbReference>
<evidence type="ECO:0000256" key="3">
    <source>
        <dbReference type="PIRSR" id="PIRSR000446-1"/>
    </source>
</evidence>
<dbReference type="SUPFAM" id="SSF52151">
    <property type="entry name" value="FabD/lysophospholipase-like"/>
    <property type="match status" value="1"/>
</dbReference>
<dbReference type="InterPro" id="IPR016036">
    <property type="entry name" value="Malonyl_transacylase_ACP-bd"/>
</dbReference>
<protein>
    <recommendedName>
        <fullName evidence="1 2">Malonyl CoA-acyl carrier protein transacylase</fullName>
        <ecNumber evidence="2">2.3.1.39</ecNumber>
    </recommendedName>
</protein>
<organism evidence="5 6">
    <name type="scientific">Calycomorphotria hydatis</name>
    <dbReference type="NCBI Taxonomy" id="2528027"/>
    <lineage>
        <taxon>Bacteria</taxon>
        <taxon>Pseudomonadati</taxon>
        <taxon>Planctomycetota</taxon>
        <taxon>Planctomycetia</taxon>
        <taxon>Planctomycetales</taxon>
        <taxon>Planctomycetaceae</taxon>
        <taxon>Calycomorphotria</taxon>
    </lineage>
</organism>
<dbReference type="InterPro" id="IPR052760">
    <property type="entry name" value="Mitochondrial_malonyltrans"/>
</dbReference>
<feature type="domain" description="Malonyl-CoA:ACP transacylase (MAT)" evidence="4">
    <location>
        <begin position="7"/>
        <end position="301"/>
    </location>
</feature>
<dbReference type="PIRSF" id="PIRSF000446">
    <property type="entry name" value="Mct"/>
    <property type="match status" value="1"/>
</dbReference>
<dbReference type="PANTHER" id="PTHR47170">
    <property type="entry name" value="MALONYL-COA ACP TRANSACYLASE, ACP-BINDING"/>
    <property type="match status" value="1"/>
</dbReference>
<name>A0A517TCU4_9PLAN</name>
<dbReference type="KEGG" id="chya:V22_34640"/>
<feature type="active site" evidence="3">
    <location>
        <position position="95"/>
    </location>
</feature>
<dbReference type="Gene3D" id="3.40.366.10">
    <property type="entry name" value="Malonyl-Coenzyme A Acyl Carrier Protein, domain 2"/>
    <property type="match status" value="1"/>
</dbReference>
<dbReference type="InterPro" id="IPR004410">
    <property type="entry name" value="Malonyl_CoA-ACP_transAc_FabD"/>
</dbReference>
<dbReference type="InterPro" id="IPR016035">
    <property type="entry name" value="Acyl_Trfase/lysoPLipase"/>
</dbReference>
<dbReference type="SMART" id="SM00827">
    <property type="entry name" value="PKS_AT"/>
    <property type="match status" value="1"/>
</dbReference>
<sequence length="302" mass="31870">MGKTAFLFPGQGAQEVGMARELIASFEPAKQLFDTAADVLGYDLAELCVNGPKEKLDATNFSQPALFVTGLASLEKLKVDDPDLVAGCDVTAGLSLGEYTALVFAEAMTFEDALSVVKVRGEAMQAAAEANPSGMVSALMLDRDQVQAVRDAASAEGLIELANFLCPGNTVLSGSKPACAKAVELIEAAGGRPIELAVAGAFHTDLMQSAVEKLTAALASVEIKSPRIPVISNVDAVAHDDPNEIRELLTRQVVQPVRWEDSMRTLLDDGVDQFQEVGPGRVLTGLMKRINRKIPCAATGCP</sequence>
<evidence type="ECO:0000313" key="5">
    <source>
        <dbReference type="EMBL" id="QDT66199.1"/>
    </source>
</evidence>
<gene>
    <name evidence="5" type="primary">fabD</name>
    <name evidence="5" type="ORF">V22_34640</name>
</gene>
<evidence type="ECO:0000259" key="4">
    <source>
        <dbReference type="SMART" id="SM00827"/>
    </source>
</evidence>
<evidence type="ECO:0000256" key="2">
    <source>
        <dbReference type="PIRNR" id="PIRNR000446"/>
    </source>
</evidence>
<dbReference type="InterPro" id="IPR014043">
    <property type="entry name" value="Acyl_transferase_dom"/>
</dbReference>
<accession>A0A517TCU4</accession>
<dbReference type="InterPro" id="IPR001227">
    <property type="entry name" value="Ac_transferase_dom_sf"/>
</dbReference>
<comment type="similarity">
    <text evidence="2">Belongs to the fabD family.</text>
</comment>
<reference evidence="5 6" key="1">
    <citation type="submission" date="2019-02" db="EMBL/GenBank/DDBJ databases">
        <title>Deep-cultivation of Planctomycetes and their phenomic and genomic characterization uncovers novel biology.</title>
        <authorList>
            <person name="Wiegand S."/>
            <person name="Jogler M."/>
            <person name="Boedeker C."/>
            <person name="Pinto D."/>
            <person name="Vollmers J."/>
            <person name="Rivas-Marin E."/>
            <person name="Kohn T."/>
            <person name="Peeters S.H."/>
            <person name="Heuer A."/>
            <person name="Rast P."/>
            <person name="Oberbeckmann S."/>
            <person name="Bunk B."/>
            <person name="Jeske O."/>
            <person name="Meyerdierks A."/>
            <person name="Storesund J.E."/>
            <person name="Kallscheuer N."/>
            <person name="Luecker S."/>
            <person name="Lage O.M."/>
            <person name="Pohl T."/>
            <person name="Merkel B.J."/>
            <person name="Hornburger P."/>
            <person name="Mueller R.-W."/>
            <person name="Bruemmer F."/>
            <person name="Labrenz M."/>
            <person name="Spormann A.M."/>
            <person name="Op den Camp H."/>
            <person name="Overmann J."/>
            <person name="Amann R."/>
            <person name="Jetten M.S.M."/>
            <person name="Mascher T."/>
            <person name="Medema M.H."/>
            <person name="Devos D.P."/>
            <person name="Kaster A.-K."/>
            <person name="Ovreas L."/>
            <person name="Rohde M."/>
            <person name="Galperin M.Y."/>
            <person name="Jogler C."/>
        </authorList>
    </citation>
    <scope>NUCLEOTIDE SEQUENCE [LARGE SCALE GENOMIC DNA]</scope>
    <source>
        <strain evidence="5 6">V22</strain>
    </source>
</reference>
<dbReference type="NCBIfam" id="TIGR00128">
    <property type="entry name" value="fabD"/>
    <property type="match status" value="1"/>
</dbReference>
<proteinExistence type="inferred from homology"/>
<keyword evidence="2 5" id="KW-0012">Acyltransferase</keyword>
<dbReference type="Pfam" id="PF00698">
    <property type="entry name" value="Acyl_transf_1"/>
    <property type="match status" value="1"/>
</dbReference>
<dbReference type="Proteomes" id="UP000319976">
    <property type="component" value="Chromosome"/>
</dbReference>
<dbReference type="EC" id="2.3.1.39" evidence="2"/>
<comment type="catalytic activity">
    <reaction evidence="2">
        <text>holo-[ACP] + malonyl-CoA = malonyl-[ACP] + CoA</text>
        <dbReference type="Rhea" id="RHEA:41792"/>
        <dbReference type="Rhea" id="RHEA-COMP:9623"/>
        <dbReference type="Rhea" id="RHEA-COMP:9685"/>
        <dbReference type="ChEBI" id="CHEBI:57287"/>
        <dbReference type="ChEBI" id="CHEBI:57384"/>
        <dbReference type="ChEBI" id="CHEBI:64479"/>
        <dbReference type="ChEBI" id="CHEBI:78449"/>
        <dbReference type="EC" id="2.3.1.39"/>
    </reaction>
</comment>
<evidence type="ECO:0000256" key="1">
    <source>
        <dbReference type="ARBA" id="ARBA00018953"/>
    </source>
</evidence>
<dbReference type="AlphaFoldDB" id="A0A517TCU4"/>